<keyword evidence="2" id="KW-0732">Signal</keyword>
<dbReference type="AlphaFoldDB" id="A0A165CJZ8"/>
<feature type="compositionally biased region" description="Basic residues" evidence="1">
    <location>
        <begin position="40"/>
        <end position="56"/>
    </location>
</feature>
<accession>A0A165CJZ8</accession>
<feature type="non-terminal residue" evidence="3">
    <location>
        <position position="87"/>
    </location>
</feature>
<dbReference type="InParanoid" id="A0A165CJZ8"/>
<evidence type="ECO:0000256" key="2">
    <source>
        <dbReference type="SAM" id="SignalP"/>
    </source>
</evidence>
<feature type="chain" id="PRO_5007856054" evidence="2">
    <location>
        <begin position="22"/>
        <end position="87"/>
    </location>
</feature>
<reference evidence="3 4" key="1">
    <citation type="journal article" date="2016" name="Mol. Biol. Evol.">
        <title>Comparative Genomics of Early-Diverging Mushroom-Forming Fungi Provides Insights into the Origins of Lignocellulose Decay Capabilities.</title>
        <authorList>
            <person name="Nagy L.G."/>
            <person name="Riley R."/>
            <person name="Tritt A."/>
            <person name="Adam C."/>
            <person name="Daum C."/>
            <person name="Floudas D."/>
            <person name="Sun H."/>
            <person name="Yadav J.S."/>
            <person name="Pangilinan J."/>
            <person name="Larsson K.H."/>
            <person name="Matsuura K."/>
            <person name="Barry K."/>
            <person name="Labutti K."/>
            <person name="Kuo R."/>
            <person name="Ohm R.A."/>
            <person name="Bhattacharya S.S."/>
            <person name="Shirouzu T."/>
            <person name="Yoshinaga Y."/>
            <person name="Martin F.M."/>
            <person name="Grigoriev I.V."/>
            <person name="Hibbett D.S."/>
        </authorList>
    </citation>
    <scope>NUCLEOTIDE SEQUENCE [LARGE SCALE GENOMIC DNA]</scope>
    <source>
        <strain evidence="3 4">HHB12029</strain>
    </source>
</reference>
<protein>
    <submittedName>
        <fullName evidence="3">Uncharacterized protein</fullName>
    </submittedName>
</protein>
<feature type="compositionally biased region" description="Low complexity" evidence="1">
    <location>
        <begin position="63"/>
        <end position="81"/>
    </location>
</feature>
<evidence type="ECO:0000313" key="4">
    <source>
        <dbReference type="Proteomes" id="UP000077266"/>
    </source>
</evidence>
<feature type="signal peptide" evidence="2">
    <location>
        <begin position="1"/>
        <end position="21"/>
    </location>
</feature>
<dbReference type="Proteomes" id="UP000077266">
    <property type="component" value="Unassembled WGS sequence"/>
</dbReference>
<feature type="region of interest" description="Disordered" evidence="1">
    <location>
        <begin position="40"/>
        <end position="87"/>
    </location>
</feature>
<evidence type="ECO:0000313" key="3">
    <source>
        <dbReference type="EMBL" id="KZV82606.1"/>
    </source>
</evidence>
<dbReference type="EMBL" id="KV426312">
    <property type="protein sequence ID" value="KZV82606.1"/>
    <property type="molecule type" value="Genomic_DNA"/>
</dbReference>
<gene>
    <name evidence="3" type="ORF">EXIGLDRAFT_778347</name>
</gene>
<evidence type="ECO:0000256" key="1">
    <source>
        <dbReference type="SAM" id="MobiDB-lite"/>
    </source>
</evidence>
<sequence length="87" mass="9496">MTAFRRIVLLAVLYLALLTSAVPVLDNDAPDAANLAARGVARKPVSRPKTPVKRPAPRPPVVRKPTPVKRPVPVRTPIKRPTPVKRP</sequence>
<organism evidence="3 4">
    <name type="scientific">Exidia glandulosa HHB12029</name>
    <dbReference type="NCBI Taxonomy" id="1314781"/>
    <lineage>
        <taxon>Eukaryota</taxon>
        <taxon>Fungi</taxon>
        <taxon>Dikarya</taxon>
        <taxon>Basidiomycota</taxon>
        <taxon>Agaricomycotina</taxon>
        <taxon>Agaricomycetes</taxon>
        <taxon>Auriculariales</taxon>
        <taxon>Exidiaceae</taxon>
        <taxon>Exidia</taxon>
    </lineage>
</organism>
<name>A0A165CJZ8_EXIGL</name>
<keyword evidence="4" id="KW-1185">Reference proteome</keyword>
<proteinExistence type="predicted"/>